<proteinExistence type="predicted"/>
<feature type="transmembrane region" description="Helical" evidence="2">
    <location>
        <begin position="137"/>
        <end position="154"/>
    </location>
</feature>
<feature type="transmembrane region" description="Helical" evidence="2">
    <location>
        <begin position="36"/>
        <end position="57"/>
    </location>
</feature>
<dbReference type="Proteomes" id="UP001304683">
    <property type="component" value="Chromosome"/>
</dbReference>
<sequence>MDRDAVAGAALAVLGTVALAGAPPRDPVAGVMGPGVLPSLVALGLVLCGLGLVASALRPPTGRRRRGRGAGDATAARGAAAAAGPDPACRARAADGPSVPGRPAAIQADPRPSQAGATDPPAADPPAARAAGAPHRGRVRLLVTALATTAYAAALPDLGFPLASALFVAGLSWYLGERRVTVAVLWGGLFAAALWAGFVRGLGVPLPLGPLGRP</sequence>
<name>A0ABZ0QQK4_9FIRM</name>
<keyword evidence="5" id="KW-1185">Reference proteome</keyword>
<feature type="transmembrane region" description="Helical" evidence="2">
    <location>
        <begin position="183"/>
        <end position="203"/>
    </location>
</feature>
<keyword evidence="2" id="KW-0812">Transmembrane</keyword>
<protein>
    <submittedName>
        <fullName evidence="4">Tripartite tricarboxylate transporter TctB family protein</fullName>
    </submittedName>
</protein>
<dbReference type="InterPro" id="IPR009936">
    <property type="entry name" value="DUF1468"/>
</dbReference>
<reference evidence="4 5" key="1">
    <citation type="submission" date="2023-08" db="EMBL/GenBank/DDBJ databases">
        <title>Genome sequence of Thermaerobacter compostii strain Ins1, a spore-forming filamentous bacterium isolated from a deep geothermal reservoir.</title>
        <authorList>
            <person name="Bregnard D."/>
            <person name="Gonzalez D."/>
            <person name="Junier P."/>
        </authorList>
    </citation>
    <scope>NUCLEOTIDE SEQUENCE [LARGE SCALE GENOMIC DNA]</scope>
    <source>
        <strain evidence="4 5">Ins1</strain>
    </source>
</reference>
<gene>
    <name evidence="4" type="ORF">Q5761_03760</name>
</gene>
<dbReference type="EMBL" id="CP132508">
    <property type="protein sequence ID" value="WPD19785.1"/>
    <property type="molecule type" value="Genomic_DNA"/>
</dbReference>
<organism evidence="4 5">
    <name type="scientific">Thermaerobacter composti</name>
    <dbReference type="NCBI Taxonomy" id="554949"/>
    <lineage>
        <taxon>Bacteria</taxon>
        <taxon>Bacillati</taxon>
        <taxon>Bacillota</taxon>
        <taxon>Clostridia</taxon>
        <taxon>Eubacteriales</taxon>
        <taxon>Clostridiales Family XVII. Incertae Sedis</taxon>
        <taxon>Thermaerobacter</taxon>
    </lineage>
</organism>
<feature type="transmembrane region" description="Helical" evidence="2">
    <location>
        <begin position="160"/>
        <end position="176"/>
    </location>
</feature>
<accession>A0ABZ0QQK4</accession>
<evidence type="ECO:0000256" key="1">
    <source>
        <dbReference type="SAM" id="MobiDB-lite"/>
    </source>
</evidence>
<feature type="compositionally biased region" description="Low complexity" evidence="1">
    <location>
        <begin position="115"/>
        <end position="133"/>
    </location>
</feature>
<evidence type="ECO:0000259" key="3">
    <source>
        <dbReference type="Pfam" id="PF07331"/>
    </source>
</evidence>
<evidence type="ECO:0000313" key="5">
    <source>
        <dbReference type="Proteomes" id="UP001304683"/>
    </source>
</evidence>
<feature type="domain" description="DUF1468" evidence="3">
    <location>
        <begin position="124"/>
        <end position="207"/>
    </location>
</feature>
<keyword evidence="2" id="KW-0472">Membrane</keyword>
<feature type="compositionally biased region" description="Low complexity" evidence="1">
    <location>
        <begin position="71"/>
        <end position="97"/>
    </location>
</feature>
<evidence type="ECO:0000313" key="4">
    <source>
        <dbReference type="EMBL" id="WPD19785.1"/>
    </source>
</evidence>
<keyword evidence="2" id="KW-1133">Transmembrane helix</keyword>
<dbReference type="Pfam" id="PF07331">
    <property type="entry name" value="TctB"/>
    <property type="match status" value="1"/>
</dbReference>
<evidence type="ECO:0000256" key="2">
    <source>
        <dbReference type="SAM" id="Phobius"/>
    </source>
</evidence>
<feature type="region of interest" description="Disordered" evidence="1">
    <location>
        <begin position="59"/>
        <end position="133"/>
    </location>
</feature>
<dbReference type="RefSeq" id="WP_318751270.1">
    <property type="nucleotide sequence ID" value="NZ_CP132508.1"/>
</dbReference>